<comment type="caution">
    <text evidence="1">The sequence shown here is derived from an EMBL/GenBank/DDBJ whole genome shotgun (WGS) entry which is preliminary data.</text>
</comment>
<feature type="non-terminal residue" evidence="1">
    <location>
        <position position="1"/>
    </location>
</feature>
<dbReference type="EMBL" id="JANVFT010000095">
    <property type="protein sequence ID" value="KAJ4469628.1"/>
    <property type="molecule type" value="Genomic_DNA"/>
</dbReference>
<dbReference type="Proteomes" id="UP001150217">
    <property type="component" value="Unassembled WGS sequence"/>
</dbReference>
<evidence type="ECO:0000313" key="1">
    <source>
        <dbReference type="EMBL" id="KAJ4469628.1"/>
    </source>
</evidence>
<accession>A0ABQ8V2M3</accession>
<organism evidence="1 2">
    <name type="scientific">Lentinula lateritia</name>
    <dbReference type="NCBI Taxonomy" id="40482"/>
    <lineage>
        <taxon>Eukaryota</taxon>
        <taxon>Fungi</taxon>
        <taxon>Dikarya</taxon>
        <taxon>Basidiomycota</taxon>
        <taxon>Agaricomycotina</taxon>
        <taxon>Agaricomycetes</taxon>
        <taxon>Agaricomycetidae</taxon>
        <taxon>Agaricales</taxon>
        <taxon>Marasmiineae</taxon>
        <taxon>Omphalotaceae</taxon>
        <taxon>Lentinula</taxon>
    </lineage>
</organism>
<evidence type="ECO:0000313" key="2">
    <source>
        <dbReference type="Proteomes" id="UP001150217"/>
    </source>
</evidence>
<gene>
    <name evidence="1" type="ORF">C8R41DRAFT_711749</name>
</gene>
<feature type="non-terminal residue" evidence="1">
    <location>
        <position position="108"/>
    </location>
</feature>
<protein>
    <submittedName>
        <fullName evidence="1">Uncharacterized protein</fullName>
    </submittedName>
</protein>
<sequence>PFETLRKAQLKEGLEPWSPFQNKGEWELARWLMESGASQGKIDQFLKLTKVQSSNKDMKPPFKNTHTFLQFIDSLPRGPGFTCTPIKITGNIKDMNGDFRTEILELWH</sequence>
<keyword evidence="2" id="KW-1185">Reference proteome</keyword>
<name>A0ABQ8V2M3_9AGAR</name>
<proteinExistence type="predicted"/>
<reference evidence="1" key="1">
    <citation type="submission" date="2022-08" db="EMBL/GenBank/DDBJ databases">
        <title>A Global Phylogenomic Analysis of the Shiitake Genus Lentinula.</title>
        <authorList>
            <consortium name="DOE Joint Genome Institute"/>
            <person name="Sierra-Patev S."/>
            <person name="Min B."/>
            <person name="Naranjo-Ortiz M."/>
            <person name="Looney B."/>
            <person name="Konkel Z."/>
            <person name="Slot J.C."/>
            <person name="Sakamoto Y."/>
            <person name="Steenwyk J.L."/>
            <person name="Rokas A."/>
            <person name="Carro J."/>
            <person name="Camarero S."/>
            <person name="Ferreira P."/>
            <person name="Molpeceres G."/>
            <person name="Ruiz-Duenas F.J."/>
            <person name="Serrano A."/>
            <person name="Henrissat B."/>
            <person name="Drula E."/>
            <person name="Hughes K.W."/>
            <person name="Mata J.L."/>
            <person name="Ishikawa N.K."/>
            <person name="Vargas-Isla R."/>
            <person name="Ushijima S."/>
            <person name="Smith C.A."/>
            <person name="Ahrendt S."/>
            <person name="Andreopoulos W."/>
            <person name="He G."/>
            <person name="Labutti K."/>
            <person name="Lipzen A."/>
            <person name="Ng V."/>
            <person name="Riley R."/>
            <person name="Sandor L."/>
            <person name="Barry K."/>
            <person name="Martinez A.T."/>
            <person name="Xiao Y."/>
            <person name="Gibbons J.G."/>
            <person name="Terashima K."/>
            <person name="Grigoriev I.V."/>
            <person name="Hibbett D.S."/>
        </authorList>
    </citation>
    <scope>NUCLEOTIDE SEQUENCE</scope>
    <source>
        <strain evidence="1">RHP3577 ss4</strain>
    </source>
</reference>